<dbReference type="Proteomes" id="UP000784294">
    <property type="component" value="Unassembled WGS sequence"/>
</dbReference>
<dbReference type="GO" id="GO:0035556">
    <property type="term" value="P:intracellular signal transduction"/>
    <property type="evidence" value="ECO:0007669"/>
    <property type="project" value="InterPro"/>
</dbReference>
<dbReference type="InterPro" id="IPR036036">
    <property type="entry name" value="SOCS_box-like_dom_sf"/>
</dbReference>
<keyword evidence="4" id="KW-1185">Reference proteome</keyword>
<evidence type="ECO:0000313" key="4">
    <source>
        <dbReference type="Proteomes" id="UP000784294"/>
    </source>
</evidence>
<dbReference type="PROSITE" id="PS50225">
    <property type="entry name" value="SOCS"/>
    <property type="match status" value="1"/>
</dbReference>
<dbReference type="SUPFAM" id="SSF48403">
    <property type="entry name" value="Ankyrin repeat"/>
    <property type="match status" value="1"/>
</dbReference>
<dbReference type="PROSITE" id="PS50297">
    <property type="entry name" value="ANK_REP_REGION"/>
    <property type="match status" value="1"/>
</dbReference>
<name>A0A448X789_9PLAT</name>
<dbReference type="InterPro" id="IPR036770">
    <property type="entry name" value="Ankyrin_rpt-contain_sf"/>
</dbReference>
<dbReference type="AlphaFoldDB" id="A0A448X789"/>
<organism evidence="3 4">
    <name type="scientific">Protopolystoma xenopodis</name>
    <dbReference type="NCBI Taxonomy" id="117903"/>
    <lineage>
        <taxon>Eukaryota</taxon>
        <taxon>Metazoa</taxon>
        <taxon>Spiralia</taxon>
        <taxon>Lophotrochozoa</taxon>
        <taxon>Platyhelminthes</taxon>
        <taxon>Monogenea</taxon>
        <taxon>Polyopisthocotylea</taxon>
        <taxon>Polystomatidea</taxon>
        <taxon>Polystomatidae</taxon>
        <taxon>Protopolystoma</taxon>
    </lineage>
</organism>
<evidence type="ECO:0000256" key="1">
    <source>
        <dbReference type="PROSITE-ProRule" id="PRU00023"/>
    </source>
</evidence>
<dbReference type="Gene3D" id="1.25.40.20">
    <property type="entry name" value="Ankyrin repeat-containing domain"/>
    <property type="match status" value="1"/>
</dbReference>
<evidence type="ECO:0000259" key="2">
    <source>
        <dbReference type="PROSITE" id="PS50225"/>
    </source>
</evidence>
<dbReference type="InterPro" id="IPR002110">
    <property type="entry name" value="Ankyrin_rpt"/>
</dbReference>
<dbReference type="EMBL" id="CAAALY010107693">
    <property type="protein sequence ID" value="VEL29925.1"/>
    <property type="molecule type" value="Genomic_DNA"/>
</dbReference>
<sequence length="100" mass="11384">MATPLHMAAKLDDYRVASRLLEHGAHPAPLDEYNRTPIDYLRSDSSLKPLIETFTGSVPSLQFITRLAIKRLIPSCDPKYVKKLKLPSFLSHYVSFSFYS</sequence>
<feature type="repeat" description="ANK" evidence="1">
    <location>
        <begin position="1"/>
        <end position="32"/>
    </location>
</feature>
<comment type="caution">
    <text evidence="3">The sequence shown here is derived from an EMBL/GenBank/DDBJ whole genome shotgun (WGS) entry which is preliminary data.</text>
</comment>
<reference evidence="3" key="1">
    <citation type="submission" date="2018-11" db="EMBL/GenBank/DDBJ databases">
        <authorList>
            <consortium name="Pathogen Informatics"/>
        </authorList>
    </citation>
    <scope>NUCLEOTIDE SEQUENCE</scope>
</reference>
<proteinExistence type="predicted"/>
<protein>
    <recommendedName>
        <fullName evidence="2">SOCS box domain-containing protein</fullName>
    </recommendedName>
</protein>
<dbReference type="Pfam" id="PF00023">
    <property type="entry name" value="Ank"/>
    <property type="match status" value="1"/>
</dbReference>
<accession>A0A448X789</accession>
<dbReference type="SUPFAM" id="SSF158235">
    <property type="entry name" value="SOCS box-like"/>
    <property type="match status" value="1"/>
</dbReference>
<dbReference type="Gene3D" id="1.10.750.20">
    <property type="entry name" value="SOCS box"/>
    <property type="match status" value="1"/>
</dbReference>
<evidence type="ECO:0000313" key="3">
    <source>
        <dbReference type="EMBL" id="VEL29925.1"/>
    </source>
</evidence>
<gene>
    <name evidence="3" type="ORF">PXEA_LOCUS23365</name>
</gene>
<dbReference type="PROSITE" id="PS50088">
    <property type="entry name" value="ANK_REPEAT"/>
    <property type="match status" value="1"/>
</dbReference>
<dbReference type="OrthoDB" id="10252328at2759"/>
<keyword evidence="1" id="KW-0040">ANK repeat</keyword>
<dbReference type="InterPro" id="IPR001496">
    <property type="entry name" value="SOCS_box"/>
</dbReference>
<feature type="domain" description="SOCS box" evidence="2">
    <location>
        <begin position="48"/>
        <end position="100"/>
    </location>
</feature>